<dbReference type="SUPFAM" id="SSF53335">
    <property type="entry name" value="S-adenosyl-L-methionine-dependent methyltransferases"/>
    <property type="match status" value="1"/>
</dbReference>
<dbReference type="PANTHER" id="PTHR24305:SF168">
    <property type="entry name" value="P450, PUTATIVE (EUROFUNG)-RELATED"/>
    <property type="match status" value="1"/>
</dbReference>
<dbReference type="InterPro" id="IPR001128">
    <property type="entry name" value="Cyt_P450"/>
</dbReference>
<organism evidence="1 2">
    <name type="scientific">Exophiala xenobiotica</name>
    <dbReference type="NCBI Taxonomy" id="348802"/>
    <lineage>
        <taxon>Eukaryota</taxon>
        <taxon>Fungi</taxon>
        <taxon>Dikarya</taxon>
        <taxon>Ascomycota</taxon>
        <taxon>Pezizomycotina</taxon>
        <taxon>Eurotiomycetes</taxon>
        <taxon>Chaetothyriomycetidae</taxon>
        <taxon>Chaetothyriales</taxon>
        <taxon>Herpotrichiellaceae</taxon>
        <taxon>Exophiala</taxon>
    </lineage>
</organism>
<sequence>MAKEVVAERYGQDKVVKRDMLGSFVAHGLDQKNAESESLVQIVAGSDTTAVVLRIGLFHVSTSPLVYQKLQAEIDHGVKVGQISSPIKDVEARGLPYLQAFIKEVLRIWPPIAGILPRRSETDGIVCGQQIPRNTDVGWSPRSVMRDKGVFGNDADTFSLERWLQPDGNRLRTMEHTVELVFGYGKWGCLGKPIALLELNKMFVEFLRRFDFTVLNPAHPMDTFNYGVMTQWNLFMRITRRQNPVQIEFNVPPYSTSMADPDHTQDTNAALQADVDDDSAVGLVRDNYLAAYIIKMMTKHEYMQNAHFLATFDGRAYFAPAAETAQRVLDVGTGTGIWAIQYADEHPSAQVIGVDLSPIQPDITPPNCSFEIDDLKNEWTWSYPFDYVFSRMMVGSFADWPAFINQAYKARRNLSPGGWLELQDLKHFKWPTNRWPKDKKHKLVGLWTLANLGTSLEGLSMALWTRGHGWTREQVVAYVSEVRKDLQDGKIHAYWPM</sequence>
<dbReference type="Proteomes" id="UP000054342">
    <property type="component" value="Unassembled WGS sequence"/>
</dbReference>
<evidence type="ECO:0008006" key="3">
    <source>
        <dbReference type="Google" id="ProtNLM"/>
    </source>
</evidence>
<proteinExistence type="predicted"/>
<dbReference type="Gene3D" id="3.40.50.150">
    <property type="entry name" value="Vaccinia Virus protein VP39"/>
    <property type="match status" value="1"/>
</dbReference>
<name>A0A0D2BSW4_9EURO</name>
<dbReference type="PANTHER" id="PTHR24305">
    <property type="entry name" value="CYTOCHROME P450"/>
    <property type="match status" value="1"/>
</dbReference>
<dbReference type="AlphaFoldDB" id="A0A0D2BSW4"/>
<dbReference type="InterPro" id="IPR036396">
    <property type="entry name" value="Cyt_P450_sf"/>
</dbReference>
<accession>A0A0D2BSW4</accession>
<gene>
    <name evidence="1" type="ORF">PV05_04282</name>
</gene>
<dbReference type="EMBL" id="KN847319">
    <property type="protein sequence ID" value="KIW55551.1"/>
    <property type="molecule type" value="Genomic_DNA"/>
</dbReference>
<dbReference type="GO" id="GO:0016705">
    <property type="term" value="F:oxidoreductase activity, acting on paired donors, with incorporation or reduction of molecular oxygen"/>
    <property type="evidence" value="ECO:0007669"/>
    <property type="project" value="InterPro"/>
</dbReference>
<dbReference type="Pfam" id="PF00067">
    <property type="entry name" value="p450"/>
    <property type="match status" value="1"/>
</dbReference>
<dbReference type="Pfam" id="PF13489">
    <property type="entry name" value="Methyltransf_23"/>
    <property type="match status" value="1"/>
</dbReference>
<dbReference type="STRING" id="348802.A0A0D2BSW4"/>
<dbReference type="GO" id="GO:0005506">
    <property type="term" value="F:iron ion binding"/>
    <property type="evidence" value="ECO:0007669"/>
    <property type="project" value="InterPro"/>
</dbReference>
<dbReference type="InterPro" id="IPR029063">
    <property type="entry name" value="SAM-dependent_MTases_sf"/>
</dbReference>
<dbReference type="CDD" id="cd02440">
    <property type="entry name" value="AdoMet_MTases"/>
    <property type="match status" value="1"/>
</dbReference>
<dbReference type="SUPFAM" id="SSF48264">
    <property type="entry name" value="Cytochrome P450"/>
    <property type="match status" value="1"/>
</dbReference>
<dbReference type="RefSeq" id="XP_013316135.1">
    <property type="nucleotide sequence ID" value="XM_013460681.1"/>
</dbReference>
<protein>
    <recommendedName>
        <fullName evidence="3">Methyltransferase domain-containing protein</fullName>
    </recommendedName>
</protein>
<dbReference type="GO" id="GO:0020037">
    <property type="term" value="F:heme binding"/>
    <property type="evidence" value="ECO:0007669"/>
    <property type="project" value="InterPro"/>
</dbReference>
<evidence type="ECO:0000313" key="1">
    <source>
        <dbReference type="EMBL" id="KIW55551.1"/>
    </source>
</evidence>
<dbReference type="PRINTS" id="PR00385">
    <property type="entry name" value="P450"/>
</dbReference>
<dbReference type="GO" id="GO:0004497">
    <property type="term" value="F:monooxygenase activity"/>
    <property type="evidence" value="ECO:0007669"/>
    <property type="project" value="InterPro"/>
</dbReference>
<reference evidence="1 2" key="1">
    <citation type="submission" date="2015-01" db="EMBL/GenBank/DDBJ databases">
        <title>The Genome Sequence of Exophiala xenobiotica CBS118157.</title>
        <authorList>
            <consortium name="The Broad Institute Genomics Platform"/>
            <person name="Cuomo C."/>
            <person name="de Hoog S."/>
            <person name="Gorbushina A."/>
            <person name="Stielow B."/>
            <person name="Teixiera M."/>
            <person name="Abouelleil A."/>
            <person name="Chapman S.B."/>
            <person name="Priest M."/>
            <person name="Young S.K."/>
            <person name="Wortman J."/>
            <person name="Nusbaum C."/>
            <person name="Birren B."/>
        </authorList>
    </citation>
    <scope>NUCLEOTIDE SEQUENCE [LARGE SCALE GENOMIC DNA]</scope>
    <source>
        <strain evidence="1 2">CBS 118157</strain>
    </source>
</reference>
<keyword evidence="2" id="KW-1185">Reference proteome</keyword>
<evidence type="ECO:0000313" key="2">
    <source>
        <dbReference type="Proteomes" id="UP000054342"/>
    </source>
</evidence>
<dbReference type="HOGENOM" id="CLU_548633_0_0_1"/>
<dbReference type="InterPro" id="IPR050121">
    <property type="entry name" value="Cytochrome_P450_monoxygenase"/>
</dbReference>
<dbReference type="OrthoDB" id="2013972at2759"/>
<dbReference type="GeneID" id="25326190"/>
<dbReference type="Gene3D" id="1.10.630.10">
    <property type="entry name" value="Cytochrome P450"/>
    <property type="match status" value="1"/>
</dbReference>